<evidence type="ECO:0000313" key="2">
    <source>
        <dbReference type="Proteomes" id="UP000182771"/>
    </source>
</evidence>
<accession>A0A1H2Z003</accession>
<comment type="caution">
    <text evidence="1">The sequence shown here is derived from an EMBL/GenBank/DDBJ whole genome shotgun (WGS) entry which is preliminary data.</text>
</comment>
<dbReference type="RefSeq" id="WP_016421155.1">
    <property type="nucleotide sequence ID" value="NZ_CAUQLQ010000024.1"/>
</dbReference>
<keyword evidence="2" id="KW-1185">Reference proteome</keyword>
<gene>
    <name evidence="1" type="ORF">SAMN05444420_10885</name>
</gene>
<dbReference type="Proteomes" id="UP000182771">
    <property type="component" value="Unassembled WGS sequence"/>
</dbReference>
<organism evidence="1 2">
    <name type="scientific">Capnocytophaga granulosa</name>
    <dbReference type="NCBI Taxonomy" id="45242"/>
    <lineage>
        <taxon>Bacteria</taxon>
        <taxon>Pseudomonadati</taxon>
        <taxon>Bacteroidota</taxon>
        <taxon>Flavobacteriia</taxon>
        <taxon>Flavobacteriales</taxon>
        <taxon>Flavobacteriaceae</taxon>
        <taxon>Capnocytophaga</taxon>
    </lineage>
</organism>
<dbReference type="GeneID" id="85018416"/>
<proteinExistence type="predicted"/>
<name>A0A1H2Z003_9FLAO</name>
<reference evidence="1 2" key="1">
    <citation type="submission" date="2016-10" db="EMBL/GenBank/DDBJ databases">
        <authorList>
            <person name="Varghese N."/>
            <person name="Submissions S."/>
        </authorList>
    </citation>
    <scope>NUCLEOTIDE SEQUENCE [LARGE SCALE GENOMIC DNA]</scope>
    <source>
        <strain evidence="1 2">DSM 11449</strain>
    </source>
</reference>
<evidence type="ECO:0000313" key="1">
    <source>
        <dbReference type="EMBL" id="SDX10667.1"/>
    </source>
</evidence>
<dbReference type="AlphaFoldDB" id="A0A1H2Z003"/>
<protein>
    <submittedName>
        <fullName evidence="1">Uncharacterized protein</fullName>
    </submittedName>
</protein>
<sequence>MNTGTIAQLPKDVSIEDVLLELEAQGIEILQEIPLPPERLPQRVLDSIKKGTEQAERGFVFDDAIVDQEAENIIMQWERK</sequence>
<dbReference type="EMBL" id="FNND01000008">
    <property type="protein sequence ID" value="SDX10667.1"/>
    <property type="molecule type" value="Genomic_DNA"/>
</dbReference>